<name>A0A834LH17_RHOSS</name>
<evidence type="ECO:0000313" key="1">
    <source>
        <dbReference type="EMBL" id="KAF7133291.1"/>
    </source>
</evidence>
<gene>
    <name evidence="1" type="ORF">RHSIM_Rhsim09G0060700</name>
</gene>
<sequence length="141" mass="14951">MLGHSRYEAYGQGGHGWEHPTRDGLHPHGGGVATIGDTFSIHMVSRHEVVGSIAGTLSIGMVTLLKIGLVPLISTTNDSYKALVAEKIITMARHIVATMVVFKVKDSTNMAGGGGPRGHGSRGGHVMRPEHNLDVFTSTPF</sequence>
<dbReference type="OrthoDB" id="10656129at2759"/>
<dbReference type="EMBL" id="WJXA01000009">
    <property type="protein sequence ID" value="KAF7133291.1"/>
    <property type="molecule type" value="Genomic_DNA"/>
</dbReference>
<dbReference type="AlphaFoldDB" id="A0A834LH17"/>
<evidence type="ECO:0000313" key="2">
    <source>
        <dbReference type="Proteomes" id="UP000626092"/>
    </source>
</evidence>
<proteinExistence type="predicted"/>
<keyword evidence="2" id="KW-1185">Reference proteome</keyword>
<dbReference type="Proteomes" id="UP000626092">
    <property type="component" value="Unassembled WGS sequence"/>
</dbReference>
<comment type="caution">
    <text evidence="1">The sequence shown here is derived from an EMBL/GenBank/DDBJ whole genome shotgun (WGS) entry which is preliminary data.</text>
</comment>
<accession>A0A834LH17</accession>
<reference evidence="1" key="1">
    <citation type="submission" date="2019-11" db="EMBL/GenBank/DDBJ databases">
        <authorList>
            <person name="Liu Y."/>
            <person name="Hou J."/>
            <person name="Li T.-Q."/>
            <person name="Guan C.-H."/>
            <person name="Wu X."/>
            <person name="Wu H.-Z."/>
            <person name="Ling F."/>
            <person name="Zhang R."/>
            <person name="Shi X.-G."/>
            <person name="Ren J.-P."/>
            <person name="Chen E.-F."/>
            <person name="Sun J.-M."/>
        </authorList>
    </citation>
    <scope>NUCLEOTIDE SEQUENCE</scope>
    <source>
        <strain evidence="1">Adult_tree_wgs_1</strain>
        <tissue evidence="1">Leaves</tissue>
    </source>
</reference>
<protein>
    <submittedName>
        <fullName evidence="1">Uncharacterized protein</fullName>
    </submittedName>
</protein>
<organism evidence="1 2">
    <name type="scientific">Rhododendron simsii</name>
    <name type="common">Sims's rhododendron</name>
    <dbReference type="NCBI Taxonomy" id="118357"/>
    <lineage>
        <taxon>Eukaryota</taxon>
        <taxon>Viridiplantae</taxon>
        <taxon>Streptophyta</taxon>
        <taxon>Embryophyta</taxon>
        <taxon>Tracheophyta</taxon>
        <taxon>Spermatophyta</taxon>
        <taxon>Magnoliopsida</taxon>
        <taxon>eudicotyledons</taxon>
        <taxon>Gunneridae</taxon>
        <taxon>Pentapetalae</taxon>
        <taxon>asterids</taxon>
        <taxon>Ericales</taxon>
        <taxon>Ericaceae</taxon>
        <taxon>Ericoideae</taxon>
        <taxon>Rhodoreae</taxon>
        <taxon>Rhododendron</taxon>
    </lineage>
</organism>